<evidence type="ECO:0000313" key="1">
    <source>
        <dbReference type="EMBL" id="HIZ03103.1"/>
    </source>
</evidence>
<dbReference type="EMBL" id="DXCL01000012">
    <property type="protein sequence ID" value="HIZ03103.1"/>
    <property type="molecule type" value="Genomic_DNA"/>
</dbReference>
<reference evidence="1" key="1">
    <citation type="journal article" date="2021" name="PeerJ">
        <title>Extensive microbial diversity within the chicken gut microbiome revealed by metagenomics and culture.</title>
        <authorList>
            <person name="Gilroy R."/>
            <person name="Ravi A."/>
            <person name="Getino M."/>
            <person name="Pursley I."/>
            <person name="Horton D.L."/>
            <person name="Alikhan N.F."/>
            <person name="Baker D."/>
            <person name="Gharbi K."/>
            <person name="Hall N."/>
            <person name="Watson M."/>
            <person name="Adriaenssens E.M."/>
            <person name="Foster-Nyarko E."/>
            <person name="Jarju S."/>
            <person name="Secka A."/>
            <person name="Antonio M."/>
            <person name="Oren A."/>
            <person name="Chaudhuri R.R."/>
            <person name="La Ragione R."/>
            <person name="Hildebrand F."/>
            <person name="Pallen M.J."/>
        </authorList>
    </citation>
    <scope>NUCLEOTIDE SEQUENCE</scope>
    <source>
        <strain evidence="1">CHK187-5294</strain>
    </source>
</reference>
<gene>
    <name evidence="1" type="ORF">H9727_02330</name>
</gene>
<proteinExistence type="predicted"/>
<protein>
    <recommendedName>
        <fullName evidence="3">DUF3794 domain-containing protein</fullName>
    </recommendedName>
</protein>
<organism evidence="1 2">
    <name type="scientific">Candidatus Borkfalkia avistercoris</name>
    <dbReference type="NCBI Taxonomy" id="2838504"/>
    <lineage>
        <taxon>Bacteria</taxon>
        <taxon>Bacillati</taxon>
        <taxon>Bacillota</taxon>
        <taxon>Clostridia</taxon>
        <taxon>Christensenellales</taxon>
        <taxon>Christensenellaceae</taxon>
        <taxon>Candidatus Borkfalkia</taxon>
    </lineage>
</organism>
<name>A0A9D2CYD4_9FIRM</name>
<sequence>MSVSGKYEKIEYIASGKKINAQSIVECRLNDWADNRVLAVNARAVYGGAEVLSGEVRYGGRLYFTVLAATPEGSVIGGERGAEFSHRAECESAAPAQTAEVALRVEKVEVRKDGRALVLSAILSAEIELFAPAEISYLSGGEGVVCDFRPVRLTQVYACRGEAEIEEEFDTDYVGDVLAHSETVFINRVVASAGALEVSGEINLGILAKREGESDTVSYERLIPFRAEIPCDDAVTGCGCTASGFIRSVNVSASCDEDKNRCRIAAEFTLELRGRVYRGENVHMSADAFCPGFESTLERAEIASREPVAAFTASERISGTAAISESVDFACALQAVAFGGCLAAASAEDGFVTCEGVVSAYVLMKDGEGNPKSCEVSLPFSFPVKCDRARKGQSAEVGAIACGIAARQKKEGELEAECALKLYFTLFASESSSAVTHIEAGEPAPECDAAVSVYVPCAGDGLWEIAKKLGRSPEEVRRTNAGLEFPLDGSERIVVYRKKEIGF</sequence>
<reference evidence="1" key="2">
    <citation type="submission" date="2021-04" db="EMBL/GenBank/DDBJ databases">
        <authorList>
            <person name="Gilroy R."/>
        </authorList>
    </citation>
    <scope>NUCLEOTIDE SEQUENCE</scope>
    <source>
        <strain evidence="1">CHK187-5294</strain>
    </source>
</reference>
<accession>A0A9D2CYD4</accession>
<comment type="caution">
    <text evidence="1">The sequence shown here is derived from an EMBL/GenBank/DDBJ whole genome shotgun (WGS) entry which is preliminary data.</text>
</comment>
<dbReference type="Proteomes" id="UP000824132">
    <property type="component" value="Unassembled WGS sequence"/>
</dbReference>
<evidence type="ECO:0008006" key="3">
    <source>
        <dbReference type="Google" id="ProtNLM"/>
    </source>
</evidence>
<dbReference type="AlphaFoldDB" id="A0A9D2CYD4"/>
<evidence type="ECO:0000313" key="2">
    <source>
        <dbReference type="Proteomes" id="UP000824132"/>
    </source>
</evidence>